<sequence length="843" mass="94648">MEAHSLLGGSRDHQLTRCRFPEPVDGDDEVDVSDEALEVRRRRRTKEGLTLPELCAMPWFGWLFVYAFVLFCFSVARCLTLPALVEMYGSPRDYTLGFKTAALGLGFLEDFVCATYFVYALWLFDAVKRRAVERLGEKDRVATGLVANIATFAVSWLLFFAMAAPFLADLMLVANRNMRFTFDLVAALIRERHHLNAAPISPDELQRGYMGAVALVVVAALFASVRMWAGWADLSTWNPTHVVAGLGDSRTRIDSVSGIKYTELTLEEGTESPATPMAGEDAGFEKTSSDRALIFRHFVRLAFVVVGLAVVPAMVVAIRCACSPLVAYSGLNATVNELFSHALQPTPTDAMLTNVKGDQPWVETFIHPTETHELFGNDTLYRRTTGFEGDLAFDVDISTENPPNVLVIGVESFRYQDSRYLVGEKDPSNLFKGTNLTITPNFDRWAKRGVALRNMWSSNPTSRSLESLLFAQVPYDSAVETGITGGKKDTKLSGLPQLFKQKGYETQFTTGSSITLDNWNVFLPTHGFDSVWEAKTHLILGEKHLKIKRSQWFGDEHRAFNWGVHDDLSFRLLGDLLVHKTNKQKARLAKGKPKKPLFITHYTISSHHPFKARPTWYDEADKPDFSALYEGEEHAEDIKNYLEMRYFTDMQLGKFMDRMEEKGLLNDTIVVIMGDHGQAPEADIMNTHEESVTRVAGATIAEGRLGDAAGLKIENSAEQYDILNTLADMTGLPEGGFVQTGVGRSLKRKATFGQRPVYSNDPNRKMAIVRGRHRLRYDRVADSVLLHDTESDYAMTTDLFPELPAEEQAKWLAWRDSGRRIAAYYKQRWDDKCLLAVDCNAEN</sequence>
<feature type="transmembrane region" description="Helical" evidence="1">
    <location>
        <begin position="298"/>
        <end position="318"/>
    </location>
</feature>
<proteinExistence type="predicted"/>
<dbReference type="Proteomes" id="UP000435112">
    <property type="component" value="Unassembled WGS sequence"/>
</dbReference>
<dbReference type="InterPro" id="IPR017850">
    <property type="entry name" value="Alkaline_phosphatase_core_sf"/>
</dbReference>
<feature type="transmembrane region" description="Helical" evidence="1">
    <location>
        <begin position="96"/>
        <end position="124"/>
    </location>
</feature>
<accession>A0A6A3KS70</accession>
<dbReference type="Pfam" id="PF00884">
    <property type="entry name" value="Sulfatase"/>
    <property type="match status" value="1"/>
</dbReference>
<dbReference type="InterPro" id="IPR000917">
    <property type="entry name" value="Sulfatase_N"/>
</dbReference>
<dbReference type="InterPro" id="IPR052701">
    <property type="entry name" value="GAG_Ulvan_Degrading_Sulfatases"/>
</dbReference>
<dbReference type="PANTHER" id="PTHR43751">
    <property type="entry name" value="SULFATASE"/>
    <property type="match status" value="1"/>
</dbReference>
<evidence type="ECO:0000256" key="1">
    <source>
        <dbReference type="SAM" id="Phobius"/>
    </source>
</evidence>
<evidence type="ECO:0000313" key="4">
    <source>
        <dbReference type="Proteomes" id="UP000435112"/>
    </source>
</evidence>
<comment type="caution">
    <text evidence="3">The sequence shown here is derived from an EMBL/GenBank/DDBJ whole genome shotgun (WGS) entry which is preliminary data.</text>
</comment>
<dbReference type="CDD" id="cd16015">
    <property type="entry name" value="LTA_synthase"/>
    <property type="match status" value="1"/>
</dbReference>
<evidence type="ECO:0000313" key="3">
    <source>
        <dbReference type="EMBL" id="KAE9010171.1"/>
    </source>
</evidence>
<reference evidence="3 4" key="1">
    <citation type="submission" date="2018-09" db="EMBL/GenBank/DDBJ databases">
        <title>Genomic investigation of the strawberry pathogen Phytophthora fragariae indicates pathogenicity is determined by transcriptional variation in three key races.</title>
        <authorList>
            <person name="Adams T.M."/>
            <person name="Armitage A.D."/>
            <person name="Sobczyk M.K."/>
            <person name="Bates H.J."/>
            <person name="Dunwell J.M."/>
            <person name="Nellist C.F."/>
            <person name="Harrison R.J."/>
        </authorList>
    </citation>
    <scope>NUCLEOTIDE SEQUENCE [LARGE SCALE GENOMIC DNA]</scope>
    <source>
        <strain evidence="3 4">SCRP324</strain>
    </source>
</reference>
<protein>
    <recommendedName>
        <fullName evidence="2">Sulfatase N-terminal domain-containing protein</fullName>
    </recommendedName>
</protein>
<keyword evidence="1" id="KW-0812">Transmembrane</keyword>
<evidence type="ECO:0000259" key="2">
    <source>
        <dbReference type="Pfam" id="PF00884"/>
    </source>
</evidence>
<organism evidence="3 4">
    <name type="scientific">Phytophthora rubi</name>
    <dbReference type="NCBI Taxonomy" id="129364"/>
    <lineage>
        <taxon>Eukaryota</taxon>
        <taxon>Sar</taxon>
        <taxon>Stramenopiles</taxon>
        <taxon>Oomycota</taxon>
        <taxon>Peronosporomycetes</taxon>
        <taxon>Peronosporales</taxon>
        <taxon>Peronosporaceae</taxon>
        <taxon>Phytophthora</taxon>
    </lineage>
</organism>
<feature type="transmembrane region" description="Helical" evidence="1">
    <location>
        <begin position="50"/>
        <end position="76"/>
    </location>
</feature>
<dbReference type="EMBL" id="QXFU01001121">
    <property type="protein sequence ID" value="KAE9010171.1"/>
    <property type="molecule type" value="Genomic_DNA"/>
</dbReference>
<keyword evidence="1" id="KW-1133">Transmembrane helix</keyword>
<keyword evidence="1" id="KW-0472">Membrane</keyword>
<dbReference type="PANTHER" id="PTHR43751:SF3">
    <property type="entry name" value="SULFATASE N-TERMINAL DOMAIN-CONTAINING PROTEIN"/>
    <property type="match status" value="1"/>
</dbReference>
<feature type="domain" description="Sulfatase N-terminal" evidence="2">
    <location>
        <begin position="403"/>
        <end position="682"/>
    </location>
</feature>
<dbReference type="OrthoDB" id="103349at2759"/>
<feature type="transmembrane region" description="Helical" evidence="1">
    <location>
        <begin position="209"/>
        <end position="229"/>
    </location>
</feature>
<name>A0A6A3KS70_9STRA</name>
<dbReference type="Gene3D" id="3.40.720.10">
    <property type="entry name" value="Alkaline Phosphatase, subunit A"/>
    <property type="match status" value="1"/>
</dbReference>
<gene>
    <name evidence="3" type="ORF">PR002_g15423</name>
</gene>
<feature type="transmembrane region" description="Helical" evidence="1">
    <location>
        <begin position="145"/>
        <end position="168"/>
    </location>
</feature>
<dbReference type="AlphaFoldDB" id="A0A6A3KS70"/>
<dbReference type="SUPFAM" id="SSF53649">
    <property type="entry name" value="Alkaline phosphatase-like"/>
    <property type="match status" value="1"/>
</dbReference>